<dbReference type="Proteomes" id="UP001056708">
    <property type="component" value="Plasmid unnamed"/>
</dbReference>
<dbReference type="Pfam" id="PF11867">
    <property type="entry name" value="T1RH-like_C"/>
    <property type="match status" value="1"/>
</dbReference>
<proteinExistence type="predicted"/>
<sequence length="55" mass="6613">MDWNLKESVRARMKIMVKRLLRQYGYPPDMQSLAIELVLEQAKVFTEFEVETRHS</sequence>
<evidence type="ECO:0000259" key="1">
    <source>
        <dbReference type="Pfam" id="PF11867"/>
    </source>
</evidence>
<reference evidence="2" key="1">
    <citation type="submission" date="2022-06" db="EMBL/GenBank/DDBJ databases">
        <title>Genome sequence of Phormidium yuhuli AB48 isolated from an industrial photobioreactor environment.</title>
        <authorList>
            <person name="Qiu Y."/>
            <person name="Noonan A.J.C."/>
            <person name="Dofher K."/>
            <person name="Koch M."/>
            <person name="Kieft B."/>
            <person name="Lin X."/>
            <person name="Ziels R.M."/>
            <person name="Hallam S.J."/>
        </authorList>
    </citation>
    <scope>NUCLEOTIDE SEQUENCE</scope>
    <source>
        <strain evidence="2">AB48</strain>
        <plasmid evidence="2">unnamed</plasmid>
    </source>
</reference>
<gene>
    <name evidence="2" type="ORF">NEA10_20595</name>
</gene>
<dbReference type="EMBL" id="CP098612">
    <property type="protein sequence ID" value="USR93307.1"/>
    <property type="molecule type" value="Genomic_DNA"/>
</dbReference>
<feature type="domain" description="Type I restriction enzyme HindI endonuclease subunit-like C-terminal" evidence="1">
    <location>
        <begin position="1"/>
        <end position="46"/>
    </location>
</feature>
<organism evidence="2 3">
    <name type="scientific">Phormidium yuhuli AB48</name>
    <dbReference type="NCBI Taxonomy" id="2940671"/>
    <lineage>
        <taxon>Bacteria</taxon>
        <taxon>Bacillati</taxon>
        <taxon>Cyanobacteriota</taxon>
        <taxon>Cyanophyceae</taxon>
        <taxon>Oscillatoriophycideae</taxon>
        <taxon>Oscillatoriales</taxon>
        <taxon>Oscillatoriaceae</taxon>
        <taxon>Phormidium</taxon>
        <taxon>Phormidium yuhuli</taxon>
    </lineage>
</organism>
<evidence type="ECO:0000313" key="3">
    <source>
        <dbReference type="Proteomes" id="UP001056708"/>
    </source>
</evidence>
<evidence type="ECO:0000313" key="2">
    <source>
        <dbReference type="EMBL" id="USR93307.1"/>
    </source>
</evidence>
<protein>
    <submittedName>
        <fullName evidence="2">DUF3387 domain-containing protein</fullName>
    </submittedName>
</protein>
<accession>A0ABY5AWY0</accession>
<geneLocation type="plasmid" evidence="2 3">
    <name>unnamed</name>
</geneLocation>
<keyword evidence="3" id="KW-1185">Reference proteome</keyword>
<name>A0ABY5AWY0_9CYAN</name>
<keyword evidence="2" id="KW-0614">Plasmid</keyword>
<dbReference type="InterPro" id="IPR021810">
    <property type="entry name" value="T1RH-like_C"/>
</dbReference>